<dbReference type="Pfam" id="PF13795">
    <property type="entry name" value="HupE_UreJ_2"/>
    <property type="match status" value="1"/>
</dbReference>
<feature type="transmembrane region" description="Helical" evidence="1">
    <location>
        <begin position="209"/>
        <end position="227"/>
    </location>
</feature>
<protein>
    <recommendedName>
        <fullName evidence="5">Hydrogenase/urease accessory protein HupE</fullName>
    </recommendedName>
</protein>
<feature type="transmembrane region" description="Helical" evidence="1">
    <location>
        <begin position="355"/>
        <end position="373"/>
    </location>
</feature>
<feature type="signal peptide" evidence="2">
    <location>
        <begin position="1"/>
        <end position="33"/>
    </location>
</feature>
<evidence type="ECO:0000256" key="2">
    <source>
        <dbReference type="SAM" id="SignalP"/>
    </source>
</evidence>
<reference evidence="3 4" key="1">
    <citation type="journal article" date="2013" name="Genome Announc.">
        <title>Draft Genome Sequence of the Methanotrophic Gammaproteobacterium Methyloglobulus morosus DSM 22980 Strain KoM1.</title>
        <authorList>
            <person name="Poehlein A."/>
            <person name="Deutzmann J.S."/>
            <person name="Daniel R."/>
            <person name="Simeonova D.D."/>
        </authorList>
    </citation>
    <scope>NUCLEOTIDE SEQUENCE [LARGE SCALE GENOMIC DNA]</scope>
    <source>
        <strain evidence="3 4">KoM1</strain>
    </source>
</reference>
<accession>V5DWN7</accession>
<keyword evidence="1" id="KW-0812">Transmembrane</keyword>
<dbReference type="InterPro" id="IPR032809">
    <property type="entry name" value="Put_HupE_UreJ"/>
</dbReference>
<feature type="transmembrane region" description="Helical" evidence="1">
    <location>
        <begin position="232"/>
        <end position="252"/>
    </location>
</feature>
<dbReference type="STRING" id="1116472.MGMO_91c00020"/>
<dbReference type="Proteomes" id="UP000017842">
    <property type="component" value="Unassembled WGS sequence"/>
</dbReference>
<evidence type="ECO:0008006" key="5">
    <source>
        <dbReference type="Google" id="ProtNLM"/>
    </source>
</evidence>
<comment type="caution">
    <text evidence="3">The sequence shown here is derived from an EMBL/GenBank/DDBJ whole genome shotgun (WGS) entry which is preliminary data.</text>
</comment>
<keyword evidence="1" id="KW-1133">Transmembrane helix</keyword>
<keyword evidence="2" id="KW-0732">Signal</keyword>
<gene>
    <name evidence="3" type="ORF">MGMO_91c00020</name>
</gene>
<keyword evidence="4" id="KW-1185">Reference proteome</keyword>
<evidence type="ECO:0000313" key="3">
    <source>
        <dbReference type="EMBL" id="ESS71751.1"/>
    </source>
</evidence>
<dbReference type="PATRIC" id="fig|1116472.3.peg.2464"/>
<evidence type="ECO:0000256" key="1">
    <source>
        <dbReference type="SAM" id="Phobius"/>
    </source>
</evidence>
<feature type="transmembrane region" description="Helical" evidence="1">
    <location>
        <begin position="258"/>
        <end position="276"/>
    </location>
</feature>
<feature type="transmembrane region" description="Helical" evidence="1">
    <location>
        <begin position="288"/>
        <end position="305"/>
    </location>
</feature>
<keyword evidence="1" id="KW-0472">Membrane</keyword>
<organism evidence="3 4">
    <name type="scientific">Methyloglobulus morosus KoM1</name>
    <dbReference type="NCBI Taxonomy" id="1116472"/>
    <lineage>
        <taxon>Bacteria</taxon>
        <taxon>Pseudomonadati</taxon>
        <taxon>Pseudomonadota</taxon>
        <taxon>Gammaproteobacteria</taxon>
        <taxon>Methylococcales</taxon>
        <taxon>Methylococcaceae</taxon>
        <taxon>Methyloglobulus</taxon>
    </lineage>
</organism>
<dbReference type="AlphaFoldDB" id="V5DWN7"/>
<evidence type="ECO:0000313" key="4">
    <source>
        <dbReference type="Proteomes" id="UP000017842"/>
    </source>
</evidence>
<name>V5DWN7_9GAMM</name>
<sequence length="379" mass="41625">MSLLNYERKQLVMKYIRLASLIFLLIQLQPALAHPPGLSSTDITVKPDGLDVKVTFAGQDIEAFVTMDTDGDADVTDAELEAAKPHVANYVASELKILLDGTETKANTTNKVSFDKQNNTTIELNFPDTPKESIGIESKLLDKLPADHKEYVTVKDAAGRELGKKMLTPKANTLEIDLNTNAAPTVTENHSTSPFVDFLKLGVEHILTGYDHLLFLFSLLVVTRSFWPAIKIITFFTIAHSITLALAGMNIVDIPSSIVEPLIAATIVYVGLENIVRKDKVTTQQRCILTFFFGLIHGFGFAGVLREMGISSIETGILVPLFSFNLGVELGQITVASVVLPLIWWLHGKEKISRYLVPVGSVLTCLAGGYWLLERTILS</sequence>
<proteinExistence type="predicted"/>
<feature type="transmembrane region" description="Helical" evidence="1">
    <location>
        <begin position="317"/>
        <end position="343"/>
    </location>
</feature>
<dbReference type="eggNOG" id="COG2370">
    <property type="taxonomic scope" value="Bacteria"/>
</dbReference>
<dbReference type="EMBL" id="AYLO01000087">
    <property type="protein sequence ID" value="ESS71751.1"/>
    <property type="molecule type" value="Genomic_DNA"/>
</dbReference>
<feature type="chain" id="PRO_5004732079" description="Hydrogenase/urease accessory protein HupE" evidence="2">
    <location>
        <begin position="34"/>
        <end position="379"/>
    </location>
</feature>